<sequence length="39" mass="4614">MVWYKMTAMTKIDPAEAASTIIKWCPNYKDIKDDRTQSY</sequence>
<accession>A0A9D3AY15</accession>
<keyword evidence="2" id="KW-1185">Reference proteome</keyword>
<evidence type="ECO:0000313" key="1">
    <source>
        <dbReference type="EMBL" id="KAF1084986.1"/>
    </source>
</evidence>
<dbReference type="AlphaFoldDB" id="A0A9D3AY15"/>
<organism evidence="1 2">
    <name type="scientific">Sporotomaculum syntrophicum</name>
    <dbReference type="NCBI Taxonomy" id="182264"/>
    <lineage>
        <taxon>Bacteria</taxon>
        <taxon>Bacillati</taxon>
        <taxon>Bacillota</taxon>
        <taxon>Clostridia</taxon>
        <taxon>Eubacteriales</taxon>
        <taxon>Desulfallaceae</taxon>
        <taxon>Sporotomaculum</taxon>
    </lineage>
</organism>
<evidence type="ECO:0000313" key="2">
    <source>
        <dbReference type="Proteomes" id="UP000798488"/>
    </source>
</evidence>
<dbReference type="EMBL" id="LSRS01000003">
    <property type="protein sequence ID" value="KAF1084986.1"/>
    <property type="molecule type" value="Genomic_DNA"/>
</dbReference>
<dbReference type="Proteomes" id="UP000798488">
    <property type="component" value="Unassembled WGS sequence"/>
</dbReference>
<comment type="caution">
    <text evidence="1">The sequence shown here is derived from an EMBL/GenBank/DDBJ whole genome shotgun (WGS) entry which is preliminary data.</text>
</comment>
<reference evidence="1" key="1">
    <citation type="submission" date="2016-02" db="EMBL/GenBank/DDBJ databases">
        <title>Draft Genome Sequence of Sporotomaculum syntrophicum Strain FB, a Syntrophic Benzoate Degrader.</title>
        <authorList>
            <person name="Nobu M.K."/>
            <person name="Narihiro T."/>
            <person name="Qiu Y.-L."/>
            <person name="Ohashi A."/>
            <person name="Liu W.-T."/>
            <person name="Yuji S."/>
        </authorList>
    </citation>
    <scope>NUCLEOTIDE SEQUENCE</scope>
    <source>
        <strain evidence="1">FB</strain>
    </source>
</reference>
<gene>
    <name evidence="1" type="ORF">SPSYN_01122</name>
</gene>
<name>A0A9D3AY15_9FIRM</name>
<proteinExistence type="predicted"/>
<protein>
    <submittedName>
        <fullName evidence="1">Uncharacterized protein</fullName>
    </submittedName>
</protein>